<dbReference type="InParanoid" id="A0A067PLX9"/>
<dbReference type="AlphaFoldDB" id="A0A067PLX9"/>
<feature type="signal peptide" evidence="1">
    <location>
        <begin position="1"/>
        <end position="19"/>
    </location>
</feature>
<sequence length="63" mass="6679">LSSMIKVLTCLHLFLAGSTFFCPRSFPASFSLGSAPNPIPAHECRVEPPMLTAAMPVDAVMAT</sequence>
<feature type="non-terminal residue" evidence="2">
    <location>
        <position position="1"/>
    </location>
</feature>
<organism evidence="2 3">
    <name type="scientific">Jaapia argillacea MUCL 33604</name>
    <dbReference type="NCBI Taxonomy" id="933084"/>
    <lineage>
        <taxon>Eukaryota</taxon>
        <taxon>Fungi</taxon>
        <taxon>Dikarya</taxon>
        <taxon>Basidiomycota</taxon>
        <taxon>Agaricomycotina</taxon>
        <taxon>Agaricomycetes</taxon>
        <taxon>Agaricomycetidae</taxon>
        <taxon>Jaapiales</taxon>
        <taxon>Jaapiaceae</taxon>
        <taxon>Jaapia</taxon>
    </lineage>
</organism>
<proteinExistence type="predicted"/>
<keyword evidence="3" id="KW-1185">Reference proteome</keyword>
<reference evidence="3" key="1">
    <citation type="journal article" date="2014" name="Proc. Natl. Acad. Sci. U.S.A.">
        <title>Extensive sampling of basidiomycete genomes demonstrates inadequacy of the white-rot/brown-rot paradigm for wood decay fungi.</title>
        <authorList>
            <person name="Riley R."/>
            <person name="Salamov A.A."/>
            <person name="Brown D.W."/>
            <person name="Nagy L.G."/>
            <person name="Floudas D."/>
            <person name="Held B.W."/>
            <person name="Levasseur A."/>
            <person name="Lombard V."/>
            <person name="Morin E."/>
            <person name="Otillar R."/>
            <person name="Lindquist E.A."/>
            <person name="Sun H."/>
            <person name="LaButti K.M."/>
            <person name="Schmutz J."/>
            <person name="Jabbour D."/>
            <person name="Luo H."/>
            <person name="Baker S.E."/>
            <person name="Pisabarro A.G."/>
            <person name="Walton J.D."/>
            <person name="Blanchette R.A."/>
            <person name="Henrissat B."/>
            <person name="Martin F."/>
            <person name="Cullen D."/>
            <person name="Hibbett D.S."/>
            <person name="Grigoriev I.V."/>
        </authorList>
    </citation>
    <scope>NUCLEOTIDE SEQUENCE [LARGE SCALE GENOMIC DNA]</scope>
    <source>
        <strain evidence="3">MUCL 33604</strain>
    </source>
</reference>
<dbReference type="Proteomes" id="UP000027265">
    <property type="component" value="Unassembled WGS sequence"/>
</dbReference>
<feature type="chain" id="PRO_5001646824" evidence="1">
    <location>
        <begin position="20"/>
        <end position="63"/>
    </location>
</feature>
<dbReference type="OrthoDB" id="5375515at2759"/>
<feature type="non-terminal residue" evidence="2">
    <location>
        <position position="63"/>
    </location>
</feature>
<accession>A0A067PLX9</accession>
<evidence type="ECO:0000256" key="1">
    <source>
        <dbReference type="SAM" id="SignalP"/>
    </source>
</evidence>
<dbReference type="EMBL" id="KL197727">
    <property type="protein sequence ID" value="KDQ54845.1"/>
    <property type="molecule type" value="Genomic_DNA"/>
</dbReference>
<keyword evidence="1" id="KW-0732">Signal</keyword>
<gene>
    <name evidence="2" type="ORF">JAAARDRAFT_92464</name>
</gene>
<evidence type="ECO:0000313" key="3">
    <source>
        <dbReference type="Proteomes" id="UP000027265"/>
    </source>
</evidence>
<protein>
    <submittedName>
        <fullName evidence="2">Uncharacterized protein</fullName>
    </submittedName>
</protein>
<evidence type="ECO:0000313" key="2">
    <source>
        <dbReference type="EMBL" id="KDQ54845.1"/>
    </source>
</evidence>
<name>A0A067PLX9_9AGAM</name>
<dbReference type="HOGENOM" id="CLU_2892024_0_0_1"/>